<keyword evidence="2" id="KW-1185">Reference proteome</keyword>
<dbReference type="PANTHER" id="PTHR37943">
    <property type="entry name" value="PROTEIN VES"/>
    <property type="match status" value="1"/>
</dbReference>
<dbReference type="Pfam" id="PF05962">
    <property type="entry name" value="HutD"/>
    <property type="match status" value="1"/>
</dbReference>
<comment type="caution">
    <text evidence="1">The sequence shown here is derived from an EMBL/GenBank/DDBJ whole genome shotgun (WGS) entry which is preliminary data.</text>
</comment>
<evidence type="ECO:0000313" key="1">
    <source>
        <dbReference type="EMBL" id="NRQ41463.1"/>
    </source>
</evidence>
<organism evidence="1 2">
    <name type="scientific">Rheinheimera lutimaris</name>
    <dbReference type="NCBI Taxonomy" id="2740584"/>
    <lineage>
        <taxon>Bacteria</taxon>
        <taxon>Pseudomonadati</taxon>
        <taxon>Pseudomonadota</taxon>
        <taxon>Gammaproteobacteria</taxon>
        <taxon>Chromatiales</taxon>
        <taxon>Chromatiaceae</taxon>
        <taxon>Rheinheimera</taxon>
    </lineage>
</organism>
<dbReference type="CDD" id="cd20293">
    <property type="entry name" value="cupin_HutD_N"/>
    <property type="match status" value="1"/>
</dbReference>
<dbReference type="SUPFAM" id="SSF51182">
    <property type="entry name" value="RmlC-like cupins"/>
    <property type="match status" value="1"/>
</dbReference>
<sequence length="198" mass="21444">MSIEMITPQQWQTQRWQNGGGITHQLCRQDDEQGLLWRVSIAEVASDGPFSRFDNIDRIIMLLSGGGFSLHGVGANPQLLDTPLMPFAFAGETPIHCSLMSGAVRDFNLMTRRGAVQANLQVLTIGRTQQTLALSTQTLIYIASGSVNAVIGAKRLTLQAQHMLSLSNETGIVQLSSSDNTQVIIIGISDAQLKPKLG</sequence>
<dbReference type="InterPro" id="IPR014710">
    <property type="entry name" value="RmlC-like_jellyroll"/>
</dbReference>
<dbReference type="EMBL" id="JABSOD010000002">
    <property type="protein sequence ID" value="NRQ41463.1"/>
    <property type="molecule type" value="Genomic_DNA"/>
</dbReference>
<dbReference type="Proteomes" id="UP000523161">
    <property type="component" value="Unassembled WGS sequence"/>
</dbReference>
<dbReference type="Gene3D" id="2.60.120.10">
    <property type="entry name" value="Jelly Rolls"/>
    <property type="match status" value="1"/>
</dbReference>
<dbReference type="InterPro" id="IPR010282">
    <property type="entry name" value="Uncharacterised_HutD/Ves"/>
</dbReference>
<reference evidence="1 2" key="1">
    <citation type="submission" date="2020-06" db="EMBL/GenBank/DDBJ databases">
        <title>Rheinheimera sp. nov., a marine bacterium isolated from coastal.</title>
        <authorList>
            <person name="Yu Q."/>
            <person name="Qi Y."/>
            <person name="Pu J."/>
        </authorList>
    </citation>
    <scope>NUCLEOTIDE SEQUENCE [LARGE SCALE GENOMIC DNA]</scope>
    <source>
        <strain evidence="1 2">YQF-2</strain>
    </source>
</reference>
<dbReference type="PANTHER" id="PTHR37943:SF1">
    <property type="entry name" value="PROTEIN VES"/>
    <property type="match status" value="1"/>
</dbReference>
<protein>
    <submittedName>
        <fullName evidence="1">HutD family protein</fullName>
    </submittedName>
</protein>
<proteinExistence type="predicted"/>
<evidence type="ECO:0000313" key="2">
    <source>
        <dbReference type="Proteomes" id="UP000523161"/>
    </source>
</evidence>
<gene>
    <name evidence="1" type="ORF">HRH59_02595</name>
</gene>
<dbReference type="RefSeq" id="WP_173499711.1">
    <property type="nucleotide sequence ID" value="NZ_JABSOD010000002.1"/>
</dbReference>
<accession>A0A7Y5AN47</accession>
<name>A0A7Y5AN47_9GAMM</name>
<dbReference type="AlphaFoldDB" id="A0A7Y5AN47"/>
<dbReference type="InterPro" id="IPR011051">
    <property type="entry name" value="RmlC_Cupin_sf"/>
</dbReference>